<evidence type="ECO:0000313" key="2">
    <source>
        <dbReference type="EMBL" id="KAJ7781905.1"/>
    </source>
</evidence>
<dbReference type="SUPFAM" id="SSF52047">
    <property type="entry name" value="RNI-like"/>
    <property type="match status" value="1"/>
</dbReference>
<protein>
    <recommendedName>
        <fullName evidence="4">F-box domain-containing protein</fullName>
    </recommendedName>
</protein>
<name>A0AAD7KB33_9AGAR</name>
<evidence type="ECO:0000256" key="1">
    <source>
        <dbReference type="SAM" id="MobiDB-lite"/>
    </source>
</evidence>
<evidence type="ECO:0000313" key="3">
    <source>
        <dbReference type="Proteomes" id="UP001215280"/>
    </source>
</evidence>
<dbReference type="PANTHER" id="PTHR38926:SF72">
    <property type="entry name" value="IM:7136021-RELATED"/>
    <property type="match status" value="1"/>
</dbReference>
<organism evidence="2 3">
    <name type="scientific">Mycena maculata</name>
    <dbReference type="NCBI Taxonomy" id="230809"/>
    <lineage>
        <taxon>Eukaryota</taxon>
        <taxon>Fungi</taxon>
        <taxon>Dikarya</taxon>
        <taxon>Basidiomycota</taxon>
        <taxon>Agaricomycotina</taxon>
        <taxon>Agaricomycetes</taxon>
        <taxon>Agaricomycetidae</taxon>
        <taxon>Agaricales</taxon>
        <taxon>Marasmiineae</taxon>
        <taxon>Mycenaceae</taxon>
        <taxon>Mycena</taxon>
    </lineage>
</organism>
<comment type="caution">
    <text evidence="2">The sequence shown here is derived from an EMBL/GenBank/DDBJ whole genome shotgun (WGS) entry which is preliminary data.</text>
</comment>
<dbReference type="Proteomes" id="UP001215280">
    <property type="component" value="Unassembled WGS sequence"/>
</dbReference>
<accession>A0AAD7KB33</accession>
<dbReference type="InterPro" id="IPR032675">
    <property type="entry name" value="LRR_dom_sf"/>
</dbReference>
<gene>
    <name evidence="2" type="ORF">DFH07DRAFT_390644</name>
</gene>
<dbReference type="Gene3D" id="3.80.10.10">
    <property type="entry name" value="Ribonuclease Inhibitor"/>
    <property type="match status" value="1"/>
</dbReference>
<evidence type="ECO:0008006" key="4">
    <source>
        <dbReference type="Google" id="ProtNLM"/>
    </source>
</evidence>
<dbReference type="AlphaFoldDB" id="A0AAD7KB33"/>
<proteinExistence type="predicted"/>
<feature type="region of interest" description="Disordered" evidence="1">
    <location>
        <begin position="1"/>
        <end position="29"/>
    </location>
</feature>
<dbReference type="PANTHER" id="PTHR38926">
    <property type="entry name" value="F-BOX DOMAIN CONTAINING PROTEIN, EXPRESSED"/>
    <property type="match status" value="1"/>
</dbReference>
<keyword evidence="3" id="KW-1185">Reference proteome</keyword>
<dbReference type="EMBL" id="JARJLG010000004">
    <property type="protein sequence ID" value="KAJ7781905.1"/>
    <property type="molecule type" value="Genomic_DNA"/>
</dbReference>
<reference evidence="2" key="1">
    <citation type="submission" date="2023-03" db="EMBL/GenBank/DDBJ databases">
        <title>Massive genome expansion in bonnet fungi (Mycena s.s.) driven by repeated elements and novel gene families across ecological guilds.</title>
        <authorList>
            <consortium name="Lawrence Berkeley National Laboratory"/>
            <person name="Harder C.B."/>
            <person name="Miyauchi S."/>
            <person name="Viragh M."/>
            <person name="Kuo A."/>
            <person name="Thoen E."/>
            <person name="Andreopoulos B."/>
            <person name="Lu D."/>
            <person name="Skrede I."/>
            <person name="Drula E."/>
            <person name="Henrissat B."/>
            <person name="Morin E."/>
            <person name="Kohler A."/>
            <person name="Barry K."/>
            <person name="LaButti K."/>
            <person name="Morin E."/>
            <person name="Salamov A."/>
            <person name="Lipzen A."/>
            <person name="Mereny Z."/>
            <person name="Hegedus B."/>
            <person name="Baldrian P."/>
            <person name="Stursova M."/>
            <person name="Weitz H."/>
            <person name="Taylor A."/>
            <person name="Grigoriev I.V."/>
            <person name="Nagy L.G."/>
            <person name="Martin F."/>
            <person name="Kauserud H."/>
        </authorList>
    </citation>
    <scope>NUCLEOTIDE SEQUENCE</scope>
    <source>
        <strain evidence="2">CBHHK188m</strain>
    </source>
</reference>
<sequence length="497" mass="56481">MAADSVLRSSNSGRLSFTHADSEPVFTSPDENYISAIPPELLGRIFQLAQPTARPESEDKCEEPDRIPPPGIPVEVVASHVSGYWRKVALGMGPLWREINIRHDVTMEKLRTYLARSGNALLHIRLDLIQGPWDIAVLTETVDLLFSHILRWGRLTIHSTIETSDMPVVSRLYDVSAPQLEHLGLCIDDVDAKNLKSVRRADFEQILTKGCPRLSVLRLRGLSMHFFRPPLTNITTLHLEQTRGLFMGYTRFKHMLTASPALAHLSIHDTIIDEWEEEWPVDSVSCISVPSLISLRISIPGTLQHIFSDVLISISAPRLESLVLKQVAEVHLDRFFHLPGVSVKFPSLRSLTFYDFDYRSGERLAKMCTAFPSITEFTCIHTPAYPPRILEMMAGRSIAPLGAPTVDPWPTLRTLTTNIDADDLELLRLVVERRRDIGHPLRFLRVHEGMFEYTMDEEDEETLAWLEDNMTVERFLNVGRWPPGSDYDPDDTFFLEL</sequence>